<feature type="domain" description="HTH araC/xylS-type" evidence="1">
    <location>
        <begin position="54"/>
        <end position="79"/>
    </location>
</feature>
<organism evidence="2 3">
    <name type="scientific">Kitasatospora aureofaciens</name>
    <name type="common">Streptomyces aureofaciens</name>
    <dbReference type="NCBI Taxonomy" id="1894"/>
    <lineage>
        <taxon>Bacteria</taxon>
        <taxon>Bacillati</taxon>
        <taxon>Actinomycetota</taxon>
        <taxon>Actinomycetes</taxon>
        <taxon>Kitasatosporales</taxon>
        <taxon>Streptomycetaceae</taxon>
        <taxon>Kitasatospora</taxon>
    </lineage>
</organism>
<dbReference type="GO" id="GO:0003700">
    <property type="term" value="F:DNA-binding transcription factor activity"/>
    <property type="evidence" value="ECO:0007669"/>
    <property type="project" value="InterPro"/>
</dbReference>
<name>A0A8H9LR26_KITAU</name>
<reference evidence="2" key="1">
    <citation type="journal article" date="2014" name="Int. J. Syst. Evol. Microbiol.">
        <title>Complete genome sequence of Corynebacterium casei LMG S-19264T (=DSM 44701T), isolated from a smear-ripened cheese.</title>
        <authorList>
            <consortium name="US DOE Joint Genome Institute (JGI-PGF)"/>
            <person name="Walter F."/>
            <person name="Albersmeier A."/>
            <person name="Kalinowski J."/>
            <person name="Ruckert C."/>
        </authorList>
    </citation>
    <scope>NUCLEOTIDE SEQUENCE</scope>
    <source>
        <strain evidence="2">JCM 4434</strain>
    </source>
</reference>
<accession>A0A8H9LR26</accession>
<evidence type="ECO:0000313" key="2">
    <source>
        <dbReference type="EMBL" id="GGV01080.1"/>
    </source>
</evidence>
<gene>
    <name evidence="2" type="ORF">GCM10010502_64500</name>
</gene>
<evidence type="ECO:0000313" key="3">
    <source>
        <dbReference type="Proteomes" id="UP000610124"/>
    </source>
</evidence>
<proteinExistence type="predicted"/>
<sequence length="79" mass="8371">MVATGVPQGLLETLSACRTWHRTNRARQLTAQPTSAERETAGDGSAVEIHRRPVGYASESAFANAFKRTHGLAPGHTGG</sequence>
<dbReference type="EMBL" id="BMUB01000025">
    <property type="protein sequence ID" value="GGV01080.1"/>
    <property type="molecule type" value="Genomic_DNA"/>
</dbReference>
<comment type="caution">
    <text evidence="2">The sequence shown here is derived from an EMBL/GenBank/DDBJ whole genome shotgun (WGS) entry which is preliminary data.</text>
</comment>
<dbReference type="PROSITE" id="PS01124">
    <property type="entry name" value="HTH_ARAC_FAMILY_2"/>
    <property type="match status" value="1"/>
</dbReference>
<dbReference type="Gene3D" id="1.10.10.60">
    <property type="entry name" value="Homeodomain-like"/>
    <property type="match status" value="1"/>
</dbReference>
<dbReference type="AlphaFoldDB" id="A0A8H9LR26"/>
<reference evidence="2" key="2">
    <citation type="submission" date="2020-09" db="EMBL/GenBank/DDBJ databases">
        <authorList>
            <person name="Sun Q."/>
            <person name="Ohkuma M."/>
        </authorList>
    </citation>
    <scope>NUCLEOTIDE SEQUENCE</scope>
    <source>
        <strain evidence="2">JCM 4434</strain>
    </source>
</reference>
<dbReference type="InterPro" id="IPR018060">
    <property type="entry name" value="HTH_AraC"/>
</dbReference>
<protein>
    <recommendedName>
        <fullName evidence="1">HTH araC/xylS-type domain-containing protein</fullName>
    </recommendedName>
</protein>
<dbReference type="Proteomes" id="UP000610124">
    <property type="component" value="Unassembled WGS sequence"/>
</dbReference>
<evidence type="ECO:0000259" key="1">
    <source>
        <dbReference type="PROSITE" id="PS01124"/>
    </source>
</evidence>
<dbReference type="GO" id="GO:0043565">
    <property type="term" value="F:sequence-specific DNA binding"/>
    <property type="evidence" value="ECO:0007669"/>
    <property type="project" value="InterPro"/>
</dbReference>